<gene>
    <name evidence="2" type="ORF">GQ43DRAFT_103997</name>
</gene>
<protein>
    <submittedName>
        <fullName evidence="2">Uncharacterized protein</fullName>
    </submittedName>
</protein>
<dbReference type="Proteomes" id="UP000799536">
    <property type="component" value="Unassembled WGS sequence"/>
</dbReference>
<evidence type="ECO:0000313" key="2">
    <source>
        <dbReference type="EMBL" id="KAF2199778.1"/>
    </source>
</evidence>
<evidence type="ECO:0000313" key="3">
    <source>
        <dbReference type="Proteomes" id="UP000799536"/>
    </source>
</evidence>
<evidence type="ECO:0000256" key="1">
    <source>
        <dbReference type="SAM" id="MobiDB-lite"/>
    </source>
</evidence>
<name>A0A9P4MU64_9PLEO</name>
<sequence>MSVVISYSVQRYSLISASSATNFDSRTKETITHARCNHVNSLPPPPPSYLPPPSFRSTVFAPDNPANPDDPDKTLETPTLADLGGARSPHMH</sequence>
<comment type="caution">
    <text evidence="2">The sequence shown here is derived from an EMBL/GenBank/DDBJ whole genome shotgun (WGS) entry which is preliminary data.</text>
</comment>
<accession>A0A9P4MU64</accession>
<keyword evidence="3" id="KW-1185">Reference proteome</keyword>
<feature type="compositionally biased region" description="Pro residues" evidence="1">
    <location>
        <begin position="42"/>
        <end position="54"/>
    </location>
</feature>
<organism evidence="2 3">
    <name type="scientific">Delitschia confertaspora ATCC 74209</name>
    <dbReference type="NCBI Taxonomy" id="1513339"/>
    <lineage>
        <taxon>Eukaryota</taxon>
        <taxon>Fungi</taxon>
        <taxon>Dikarya</taxon>
        <taxon>Ascomycota</taxon>
        <taxon>Pezizomycotina</taxon>
        <taxon>Dothideomycetes</taxon>
        <taxon>Pleosporomycetidae</taxon>
        <taxon>Pleosporales</taxon>
        <taxon>Delitschiaceae</taxon>
        <taxon>Delitschia</taxon>
    </lineage>
</organism>
<feature type="region of interest" description="Disordered" evidence="1">
    <location>
        <begin position="38"/>
        <end position="92"/>
    </location>
</feature>
<proteinExistence type="predicted"/>
<reference evidence="2" key="1">
    <citation type="journal article" date="2020" name="Stud. Mycol.">
        <title>101 Dothideomycetes genomes: a test case for predicting lifestyles and emergence of pathogens.</title>
        <authorList>
            <person name="Haridas S."/>
            <person name="Albert R."/>
            <person name="Binder M."/>
            <person name="Bloem J."/>
            <person name="Labutti K."/>
            <person name="Salamov A."/>
            <person name="Andreopoulos B."/>
            <person name="Baker S."/>
            <person name="Barry K."/>
            <person name="Bills G."/>
            <person name="Bluhm B."/>
            <person name="Cannon C."/>
            <person name="Castanera R."/>
            <person name="Culley D."/>
            <person name="Daum C."/>
            <person name="Ezra D."/>
            <person name="Gonzalez J."/>
            <person name="Henrissat B."/>
            <person name="Kuo A."/>
            <person name="Liang C."/>
            <person name="Lipzen A."/>
            <person name="Lutzoni F."/>
            <person name="Magnuson J."/>
            <person name="Mondo S."/>
            <person name="Nolan M."/>
            <person name="Ohm R."/>
            <person name="Pangilinan J."/>
            <person name="Park H.-J."/>
            <person name="Ramirez L."/>
            <person name="Alfaro M."/>
            <person name="Sun H."/>
            <person name="Tritt A."/>
            <person name="Yoshinaga Y."/>
            <person name="Zwiers L.-H."/>
            <person name="Turgeon B."/>
            <person name="Goodwin S."/>
            <person name="Spatafora J."/>
            <person name="Crous P."/>
            <person name="Grigoriev I."/>
        </authorList>
    </citation>
    <scope>NUCLEOTIDE SEQUENCE</scope>
    <source>
        <strain evidence="2">ATCC 74209</strain>
    </source>
</reference>
<dbReference type="EMBL" id="ML994056">
    <property type="protein sequence ID" value="KAF2199778.1"/>
    <property type="molecule type" value="Genomic_DNA"/>
</dbReference>
<dbReference type="AlphaFoldDB" id="A0A9P4MU64"/>